<comment type="caution">
    <text evidence="1">The sequence shown here is derived from an EMBL/GenBank/DDBJ whole genome shotgun (WGS) entry which is preliminary data.</text>
</comment>
<evidence type="ECO:0000313" key="2">
    <source>
        <dbReference type="Proteomes" id="UP001234297"/>
    </source>
</evidence>
<reference evidence="1 2" key="1">
    <citation type="journal article" date="2022" name="Hortic Res">
        <title>A haplotype resolved chromosomal level avocado genome allows analysis of novel avocado genes.</title>
        <authorList>
            <person name="Nath O."/>
            <person name="Fletcher S.J."/>
            <person name="Hayward A."/>
            <person name="Shaw L.M."/>
            <person name="Masouleh A.K."/>
            <person name="Furtado A."/>
            <person name="Henry R.J."/>
            <person name="Mitter N."/>
        </authorList>
    </citation>
    <scope>NUCLEOTIDE SEQUENCE [LARGE SCALE GENOMIC DNA]</scope>
    <source>
        <strain evidence="2">cv. Hass</strain>
    </source>
</reference>
<name>A0ACC2KSB9_PERAE</name>
<keyword evidence="2" id="KW-1185">Reference proteome</keyword>
<sequence length="74" mass="8452">MLKCFLYRFDCDTPVKAEKKNAVGVSGSSSQRNLVVQVCKECVLKGFWAIQAADLDSWWAYVFDAEKRKHLKGH</sequence>
<gene>
    <name evidence="1" type="ORF">MRB53_032430</name>
</gene>
<accession>A0ACC2KSB9</accession>
<evidence type="ECO:0000313" key="1">
    <source>
        <dbReference type="EMBL" id="KAJ8623900.1"/>
    </source>
</evidence>
<organism evidence="1 2">
    <name type="scientific">Persea americana</name>
    <name type="common">Avocado</name>
    <dbReference type="NCBI Taxonomy" id="3435"/>
    <lineage>
        <taxon>Eukaryota</taxon>
        <taxon>Viridiplantae</taxon>
        <taxon>Streptophyta</taxon>
        <taxon>Embryophyta</taxon>
        <taxon>Tracheophyta</taxon>
        <taxon>Spermatophyta</taxon>
        <taxon>Magnoliopsida</taxon>
        <taxon>Magnoliidae</taxon>
        <taxon>Laurales</taxon>
        <taxon>Lauraceae</taxon>
        <taxon>Persea</taxon>
    </lineage>
</organism>
<protein>
    <submittedName>
        <fullName evidence="1">Uncharacterized protein</fullName>
    </submittedName>
</protein>
<dbReference type="EMBL" id="CM056819">
    <property type="protein sequence ID" value="KAJ8623900.1"/>
    <property type="molecule type" value="Genomic_DNA"/>
</dbReference>
<proteinExistence type="predicted"/>
<dbReference type="Proteomes" id="UP001234297">
    <property type="component" value="Chromosome 11"/>
</dbReference>